<name>A0ABV2R7U5_9CAUL</name>
<reference evidence="1 2" key="1">
    <citation type="submission" date="2024-06" db="EMBL/GenBank/DDBJ databases">
        <title>Sorghum-associated microbial communities from plants grown in Nebraska, USA.</title>
        <authorList>
            <person name="Schachtman D."/>
        </authorList>
    </citation>
    <scope>NUCLEOTIDE SEQUENCE [LARGE SCALE GENOMIC DNA]</scope>
    <source>
        <strain evidence="1 2">2814</strain>
    </source>
</reference>
<comment type="caution">
    <text evidence="1">The sequence shown here is derived from an EMBL/GenBank/DDBJ whole genome shotgun (WGS) entry which is preliminary data.</text>
</comment>
<gene>
    <name evidence="1" type="ORF">ABIE19_000563</name>
</gene>
<proteinExistence type="predicted"/>
<dbReference type="SUPFAM" id="SSF47413">
    <property type="entry name" value="lambda repressor-like DNA-binding domains"/>
    <property type="match status" value="1"/>
</dbReference>
<dbReference type="Proteomes" id="UP001549313">
    <property type="component" value="Unassembled WGS sequence"/>
</dbReference>
<dbReference type="InterPro" id="IPR010982">
    <property type="entry name" value="Lambda_DNA-bd_dom_sf"/>
</dbReference>
<dbReference type="RefSeq" id="WP_354087598.1">
    <property type="nucleotide sequence ID" value="NZ_JBEPTF010000001.1"/>
</dbReference>
<accession>A0ABV2R7U5</accession>
<protein>
    <submittedName>
        <fullName evidence="1">Transcriptional regulator with XRE-family HTH domain</fullName>
    </submittedName>
</protein>
<evidence type="ECO:0000313" key="2">
    <source>
        <dbReference type="Proteomes" id="UP001549313"/>
    </source>
</evidence>
<sequence>MGPEKRQSQAATLSASLRMIRMRRRMRTVDVAEKMGMRPRTYELFEAGKGKVHHERIHRFARVTDSDPYAIFAAMAFGSPEFALRAADNKLVEILVVALHALDEDMGDGISELDARTIINTVTRAFKELALQAVRRDEAASAWLKQRLEKLIPPDLAEDESATGKEAP</sequence>
<dbReference type="Gene3D" id="1.10.260.40">
    <property type="entry name" value="lambda repressor-like DNA-binding domains"/>
    <property type="match status" value="1"/>
</dbReference>
<keyword evidence="2" id="KW-1185">Reference proteome</keyword>
<dbReference type="EMBL" id="JBEPTF010000001">
    <property type="protein sequence ID" value="MET4682654.1"/>
    <property type="molecule type" value="Genomic_DNA"/>
</dbReference>
<organism evidence="1 2">
    <name type="scientific">Brevundimonas faecalis</name>
    <dbReference type="NCBI Taxonomy" id="947378"/>
    <lineage>
        <taxon>Bacteria</taxon>
        <taxon>Pseudomonadati</taxon>
        <taxon>Pseudomonadota</taxon>
        <taxon>Alphaproteobacteria</taxon>
        <taxon>Caulobacterales</taxon>
        <taxon>Caulobacteraceae</taxon>
        <taxon>Brevundimonas</taxon>
    </lineage>
</organism>
<evidence type="ECO:0000313" key="1">
    <source>
        <dbReference type="EMBL" id="MET4682654.1"/>
    </source>
</evidence>